<evidence type="ECO:0000259" key="3">
    <source>
        <dbReference type="PROSITE" id="PS50211"/>
    </source>
</evidence>
<evidence type="ECO:0000313" key="4">
    <source>
        <dbReference type="Proteomes" id="UP000694853"/>
    </source>
</evidence>
<evidence type="ECO:0000256" key="2">
    <source>
        <dbReference type="SAM" id="MobiDB-lite"/>
    </source>
</evidence>
<feature type="repeat" description="WD" evidence="1">
    <location>
        <begin position="880"/>
        <end position="898"/>
    </location>
</feature>
<feature type="domain" description="UDENN" evidence="3">
    <location>
        <begin position="18"/>
        <end position="443"/>
    </location>
</feature>
<evidence type="ECO:0000256" key="1">
    <source>
        <dbReference type="PROSITE-ProRule" id="PRU00221"/>
    </source>
</evidence>
<dbReference type="SMART" id="SM00801">
    <property type="entry name" value="dDENN"/>
    <property type="match status" value="1"/>
</dbReference>
<dbReference type="InterPro" id="IPR036322">
    <property type="entry name" value="WD40_repeat_dom_sf"/>
</dbReference>
<dbReference type="FunFam" id="3.30.450.200:FF:000006">
    <property type="entry name" value="DENN domain and WD repeat-containing protein SCD1"/>
    <property type="match status" value="1"/>
</dbReference>
<reference evidence="4" key="1">
    <citation type="journal article" date="2019" name="Toxins">
        <title>Detection of Abrin-Like and Prepropulchellin-Like Toxin Genes and Transcripts Using Whole Genome Sequencing and Full-Length Transcript Sequencing of Abrus precatorius.</title>
        <authorList>
            <person name="Hovde B.T."/>
            <person name="Daligault H.E."/>
            <person name="Hanschen E.R."/>
            <person name="Kunde Y.A."/>
            <person name="Johnson M.B."/>
            <person name="Starkenburg S.R."/>
            <person name="Johnson S.L."/>
        </authorList>
    </citation>
    <scope>NUCLEOTIDE SEQUENCE [LARGE SCALE GENOMIC DNA]</scope>
</reference>
<dbReference type="SMART" id="SM00320">
    <property type="entry name" value="WD40"/>
    <property type="match status" value="2"/>
</dbReference>
<dbReference type="SUPFAM" id="SSF50978">
    <property type="entry name" value="WD40 repeat-like"/>
    <property type="match status" value="1"/>
</dbReference>
<dbReference type="SMART" id="SM00799">
    <property type="entry name" value="DENN"/>
    <property type="match status" value="1"/>
</dbReference>
<dbReference type="InterPro" id="IPR015943">
    <property type="entry name" value="WD40/YVTN_repeat-like_dom_sf"/>
</dbReference>
<dbReference type="InterPro" id="IPR037516">
    <property type="entry name" value="Tripartite_DENN"/>
</dbReference>
<dbReference type="GO" id="GO:0031410">
    <property type="term" value="C:cytoplasmic vesicle"/>
    <property type="evidence" value="ECO:0007669"/>
    <property type="project" value="TreeGrafter"/>
</dbReference>
<dbReference type="InterPro" id="IPR001194">
    <property type="entry name" value="cDENN_dom"/>
</dbReference>
<dbReference type="Gene3D" id="3.30.450.200">
    <property type="match status" value="1"/>
</dbReference>
<evidence type="ECO:0000313" key="5">
    <source>
        <dbReference type="RefSeq" id="XP_027344369.1"/>
    </source>
</evidence>
<sequence>MSRIFEYFVVCGIGPEIRTMDGSKGYHGPGCMYLPSLLDQYPPPNHSLYPPPPPQLPTCVLPAGVEFYSSGFDSNDPSSFPRSYPIVLTEGDGSKIYVTCISFRDPVCEDIADAYRIQANSYADKCICLVSRLPSFRVLRSALEEIYALCFSPNGSSKPLWDVISHMVSSVPLPTPGKERVLFAIESCLLSVEAPPSDGLPHADISFQPLVQCLDVYNLMTLFTAVLLERRILLRANKYSLLTLASEAICHLIYPFRWQHVYIPLLFFSGVDYIDAPTPYMMGLYSGVDTSALAMDGVVVVDLEYNRITTSEEIPPIPEPEYSFLRGEIMKLLYPNVIGIDEMKAGMCSVISENYPKPRAKQWGEEHDLQLRMIFLKFFATVLSGYRNFLENSATQVFNTQAFLKKRSRSTNQPPEPMIAQFLDSHGFLDYLERGVGSDENNNNLLDKLQDAMGRGQNPMSILPSSSVEPEILTVSDSDVGISGSGAKYTYDRFPANIRTEEQEEKRKQILAAVSNAFEYSGRHTPSKDPLADSLSPLERAAERERMVLDIKVKLQGLWLRLLKLGATDDPLSSFEYGTILALIESDAEGIGGSGFVECIREHIHSGWDCQLTEEQFIAVKELLKTAINRATSRNDYLTIRDALEVSSDMYKKDNNNVPDYVQRHLISLSIWEELRFWEGYFDYLMEQSSNKSANYASLVTAQLVVLASHMAGLGLPDNDAWYMIETIAERNSIGSKQFIKIRGFLSHIEQLRNGYWGITSMKVQSMLSHALPSPHSKDAKDENQQPTEATGVGRSWVQSMFSRNTTSRSSSFSRVRRWTSDGGNSATNENGTPRKQDPSTGGQKKLQTNVRILRGHNGAITALHCVTKREVWDLVGDREDAGFFISGSTDCSVKIWDPSLRGSELRATLKGHIRTVRAISSDRGKVVSGSDDQSVLVWDKQTTELLEELKGHDGPTANHVGQLCAHALR</sequence>
<dbReference type="Pfam" id="PF03456">
    <property type="entry name" value="uDENN"/>
    <property type="match status" value="1"/>
</dbReference>
<name>A0A8B8KNQ0_ABRPR</name>
<dbReference type="FunFam" id="3.40.50.11500:FF:000007">
    <property type="entry name" value="DENN domain and WD repeat-containing protein SCD1"/>
    <property type="match status" value="1"/>
</dbReference>
<feature type="region of interest" description="Disordered" evidence="2">
    <location>
        <begin position="770"/>
        <end position="845"/>
    </location>
</feature>
<dbReference type="Gene3D" id="2.130.10.10">
    <property type="entry name" value="YVTN repeat-like/Quinoprotein amine dehydrogenase"/>
    <property type="match status" value="1"/>
</dbReference>
<dbReference type="PANTHER" id="PTHR12296">
    <property type="entry name" value="DENN DOMAIN-CONTAINING PROTEIN 4"/>
    <property type="match status" value="1"/>
</dbReference>
<reference evidence="5" key="2">
    <citation type="submission" date="2025-08" db="UniProtKB">
        <authorList>
            <consortium name="RefSeq"/>
        </authorList>
    </citation>
    <scope>IDENTIFICATION</scope>
    <source>
        <tissue evidence="5">Young leaves</tissue>
    </source>
</reference>
<accession>A0A8B8KNQ0</accession>
<proteinExistence type="predicted"/>
<dbReference type="RefSeq" id="XP_027344369.1">
    <property type="nucleotide sequence ID" value="XM_027488568.1"/>
</dbReference>
<dbReference type="InterPro" id="IPR005112">
    <property type="entry name" value="dDENN_dom"/>
</dbReference>
<dbReference type="PROSITE" id="PS50211">
    <property type="entry name" value="DENN"/>
    <property type="match status" value="1"/>
</dbReference>
<dbReference type="Proteomes" id="UP000694853">
    <property type="component" value="Unplaced"/>
</dbReference>
<feature type="compositionally biased region" description="Polar residues" evidence="2">
    <location>
        <begin position="822"/>
        <end position="832"/>
    </location>
</feature>
<dbReference type="SMART" id="SM00800">
    <property type="entry name" value="uDENN"/>
    <property type="match status" value="1"/>
</dbReference>
<dbReference type="PANTHER" id="PTHR12296:SF21">
    <property type="entry name" value="DENN DOMAIN-CONTAINING PROTEIN 3"/>
    <property type="match status" value="1"/>
</dbReference>
<keyword evidence="4" id="KW-1185">Reference proteome</keyword>
<dbReference type="PROSITE" id="PS50082">
    <property type="entry name" value="WD_REPEATS_2"/>
    <property type="match status" value="2"/>
</dbReference>
<dbReference type="InterPro" id="IPR001680">
    <property type="entry name" value="WD40_rpt"/>
</dbReference>
<protein>
    <submittedName>
        <fullName evidence="5">DENN domain and WD repeat-containing protein SCD1 isoform X3</fullName>
    </submittedName>
</protein>
<dbReference type="Pfam" id="PF00400">
    <property type="entry name" value="WD40"/>
    <property type="match status" value="2"/>
</dbReference>
<dbReference type="InterPro" id="IPR005113">
    <property type="entry name" value="uDENN_dom"/>
</dbReference>
<keyword evidence="1" id="KW-0853">WD repeat</keyword>
<dbReference type="GO" id="GO:0032483">
    <property type="term" value="P:regulation of Rab protein signal transduction"/>
    <property type="evidence" value="ECO:0007669"/>
    <property type="project" value="TreeGrafter"/>
</dbReference>
<dbReference type="AlphaFoldDB" id="A0A8B8KNQ0"/>
<dbReference type="InterPro" id="IPR051696">
    <property type="entry name" value="DENN_Domain_GEFs"/>
</dbReference>
<organism evidence="4 5">
    <name type="scientific">Abrus precatorius</name>
    <name type="common">Indian licorice</name>
    <name type="synonym">Glycine abrus</name>
    <dbReference type="NCBI Taxonomy" id="3816"/>
    <lineage>
        <taxon>Eukaryota</taxon>
        <taxon>Viridiplantae</taxon>
        <taxon>Streptophyta</taxon>
        <taxon>Embryophyta</taxon>
        <taxon>Tracheophyta</taxon>
        <taxon>Spermatophyta</taxon>
        <taxon>Magnoliopsida</taxon>
        <taxon>eudicotyledons</taxon>
        <taxon>Gunneridae</taxon>
        <taxon>Pentapetalae</taxon>
        <taxon>rosids</taxon>
        <taxon>fabids</taxon>
        <taxon>Fabales</taxon>
        <taxon>Fabaceae</taxon>
        <taxon>Papilionoideae</taxon>
        <taxon>50 kb inversion clade</taxon>
        <taxon>NPAAA clade</taxon>
        <taxon>indigoferoid/millettioid clade</taxon>
        <taxon>Abreae</taxon>
        <taxon>Abrus</taxon>
    </lineage>
</organism>
<feature type="compositionally biased region" description="Low complexity" evidence="2">
    <location>
        <begin position="800"/>
        <end position="814"/>
    </location>
</feature>
<feature type="repeat" description="WD" evidence="1">
    <location>
        <begin position="910"/>
        <end position="949"/>
    </location>
</feature>
<dbReference type="Pfam" id="PF02141">
    <property type="entry name" value="DENN"/>
    <property type="match status" value="1"/>
</dbReference>
<dbReference type="InterPro" id="IPR043153">
    <property type="entry name" value="DENN_C"/>
</dbReference>
<dbReference type="GeneID" id="113856645"/>
<gene>
    <name evidence="5" type="primary">LOC113856645</name>
</gene>
<dbReference type="Gene3D" id="3.40.50.11500">
    <property type="match status" value="1"/>
</dbReference>